<dbReference type="GO" id="GO:0016740">
    <property type="term" value="F:transferase activity"/>
    <property type="evidence" value="ECO:0007669"/>
    <property type="project" value="UniProtKB-KW"/>
</dbReference>
<gene>
    <name evidence="1" type="ORF">CLV34_1739</name>
</gene>
<keyword evidence="1" id="KW-0808">Transferase</keyword>
<dbReference type="Pfam" id="PF13692">
    <property type="entry name" value="Glyco_trans_1_4"/>
    <property type="match status" value="1"/>
</dbReference>
<reference evidence="1 2" key="1">
    <citation type="submission" date="2017-11" db="EMBL/GenBank/DDBJ databases">
        <title>Genomic Encyclopedia of Archaeal and Bacterial Type Strains, Phase II (KMG-II): From Individual Species to Whole Genera.</title>
        <authorList>
            <person name="Goeker M."/>
        </authorList>
    </citation>
    <scope>NUCLEOTIDE SEQUENCE [LARGE SCALE GENOMIC DNA]</scope>
    <source>
        <strain evidence="1 2">DSM 22413</strain>
    </source>
</reference>
<proteinExistence type="predicted"/>
<organism evidence="1 2">
    <name type="scientific">Luteimicrobium subarcticum</name>
    <dbReference type="NCBI Taxonomy" id="620910"/>
    <lineage>
        <taxon>Bacteria</taxon>
        <taxon>Bacillati</taxon>
        <taxon>Actinomycetota</taxon>
        <taxon>Actinomycetes</taxon>
        <taxon>Micrococcales</taxon>
        <taxon>Luteimicrobium</taxon>
    </lineage>
</organism>
<protein>
    <submittedName>
        <fullName evidence="1">Glycosyl transferase family 1</fullName>
    </submittedName>
</protein>
<comment type="caution">
    <text evidence="1">The sequence shown here is derived from an EMBL/GenBank/DDBJ whole genome shotgun (WGS) entry which is preliminary data.</text>
</comment>
<sequence>MVARPQDLDAHRLPLEILTTVGPAARLGDVELRTTTTASGSAFGREVRPLGLATGGVRRTVQRAASAVRGDRSRVLAAFADPAEFPPGERPASRPERTHYLALVADAEWPEDVAPANRAPLEVEGVATAGQRLRELASSRAGGRWKTLRGWIRRSPARLDEVLDGDEWPLLLDALGRDGVSFDLGDWRADAAWLATHERRDAALGLCEVARRTGAVGVGSIEHRVVEELVRVARAGAADTGTEALAHELSAAADTALDDGDAAHAVRLFALLLHLLFQRDLHVVSESSPLVERPDAWTAPLRTSAVRRRIIAADLRARPDAADATGGAQGLVFLAGSYPRFGVPVVRALTAAGLDPHVVDPGDEDAALRGISVDEGLLRVLAGVDPVPDSWPWLDAVRGAAAVFVEWADRAAPFAVAAASTDARVVLRVHSVDLLSAWLHLVDVDRVDELVVVSDAMVDVVVGVLGADVRPKVRVVPNVVAADQMARPKLPGAERTLAMVGWAQTVKDPLWAVEVLALLRAEDPAWRLLLVGADFPRTRVESDARYALAVRRRLLRPDVRDAVELTGWTSDVAGVLARAGYVLSTSRRESASLAVVEGMASGAVPVVRDWPVYARVDAARRALDARWVVSTPAEAAARVLAASQRLEEESRAAREWVASQAYAEDPADRYARLVRGEAE</sequence>
<dbReference type="EMBL" id="PGTZ01000007">
    <property type="protein sequence ID" value="PJI94251.1"/>
    <property type="molecule type" value="Genomic_DNA"/>
</dbReference>
<evidence type="ECO:0000313" key="1">
    <source>
        <dbReference type="EMBL" id="PJI94251.1"/>
    </source>
</evidence>
<evidence type="ECO:0000313" key="2">
    <source>
        <dbReference type="Proteomes" id="UP000231586"/>
    </source>
</evidence>
<dbReference type="SUPFAM" id="SSF53756">
    <property type="entry name" value="UDP-Glycosyltransferase/glycogen phosphorylase"/>
    <property type="match status" value="1"/>
</dbReference>
<name>A0A2M8WTG7_9MICO</name>
<dbReference type="Gene3D" id="3.40.50.2000">
    <property type="entry name" value="Glycogen Phosphorylase B"/>
    <property type="match status" value="1"/>
</dbReference>
<dbReference type="Proteomes" id="UP000231586">
    <property type="component" value="Unassembled WGS sequence"/>
</dbReference>
<keyword evidence="2" id="KW-1185">Reference proteome</keyword>
<dbReference type="PANTHER" id="PTHR12526">
    <property type="entry name" value="GLYCOSYLTRANSFERASE"/>
    <property type="match status" value="1"/>
</dbReference>
<accession>A0A2M8WTG7</accession>
<dbReference type="AlphaFoldDB" id="A0A2M8WTG7"/>